<dbReference type="RefSeq" id="WP_148298507.1">
    <property type="nucleotide sequence ID" value="NZ_JACIER010000031.1"/>
</dbReference>
<comment type="caution">
    <text evidence="1">The sequence shown here is derived from an EMBL/GenBank/DDBJ whole genome shotgun (WGS) entry which is preliminary data.</text>
</comment>
<gene>
    <name evidence="1" type="ORF">GGR06_004210</name>
</gene>
<reference evidence="1" key="1">
    <citation type="submission" date="2020-08" db="EMBL/GenBank/DDBJ databases">
        <title>Genomic Encyclopedia of Type Strains, Phase IV (KMG-IV): sequencing the most valuable type-strain genomes for metagenomic binning, comparative biology and taxonomic classification.</title>
        <authorList>
            <person name="Goeker M."/>
        </authorList>
    </citation>
    <scope>NUCLEOTIDE SEQUENCE [LARGE SCALE GENOMIC DNA]</scope>
    <source>
        <strain evidence="1">DSM 105720</strain>
    </source>
</reference>
<dbReference type="EMBL" id="JACIER010000031">
    <property type="protein sequence ID" value="MBB4046376.1"/>
    <property type="molecule type" value="Genomic_DNA"/>
</dbReference>
<name>A0A840D422_9BACE</name>
<proteinExistence type="predicted"/>
<protein>
    <submittedName>
        <fullName evidence="1">Uncharacterized protein</fullName>
    </submittedName>
</protein>
<accession>A0A840D422</accession>
<organism evidence="1 2">
    <name type="scientific">Bacteroides reticulotermitis</name>
    <dbReference type="NCBI Taxonomy" id="1133319"/>
    <lineage>
        <taxon>Bacteria</taxon>
        <taxon>Pseudomonadati</taxon>
        <taxon>Bacteroidota</taxon>
        <taxon>Bacteroidia</taxon>
        <taxon>Bacteroidales</taxon>
        <taxon>Bacteroidaceae</taxon>
        <taxon>Bacteroides</taxon>
    </lineage>
</organism>
<keyword evidence="2" id="KW-1185">Reference proteome</keyword>
<dbReference type="AlphaFoldDB" id="A0A840D422"/>
<evidence type="ECO:0000313" key="1">
    <source>
        <dbReference type="EMBL" id="MBB4046376.1"/>
    </source>
</evidence>
<sequence length="136" mass="16314">MEKYEYQPLIDGHFGRFDVSTQYEYPIIVGEDYIILGMIMFEKYLAYLTDNNGLIITVPCYLFEVGDPKALPKDWYFRVVGRDENIYPFIQAIWGYEDLCKEKQAYEKLIVEMDEESQRFYFHKKNELLKEFIDGL</sequence>
<evidence type="ECO:0000313" key="2">
    <source>
        <dbReference type="Proteomes" id="UP000560658"/>
    </source>
</evidence>
<dbReference type="Proteomes" id="UP000560658">
    <property type="component" value="Unassembled WGS sequence"/>
</dbReference>